<evidence type="ECO:0000313" key="13">
    <source>
        <dbReference type="EnsemblPlants" id="OGLUM06G06080.2"/>
    </source>
</evidence>
<feature type="domain" description="Ionotropic glutamate receptor C-terminal" evidence="12">
    <location>
        <begin position="1020"/>
        <end position="1360"/>
    </location>
</feature>
<dbReference type="Pfam" id="PF01094">
    <property type="entry name" value="ANF_receptor"/>
    <property type="match status" value="1"/>
</dbReference>
<evidence type="ECO:0000256" key="4">
    <source>
        <dbReference type="ARBA" id="ARBA00022989"/>
    </source>
</evidence>
<dbReference type="SUPFAM" id="SSF53822">
    <property type="entry name" value="Periplasmic binding protein-like I"/>
    <property type="match status" value="1"/>
</dbReference>
<evidence type="ECO:0000256" key="10">
    <source>
        <dbReference type="ARBA" id="ARBA00023303"/>
    </source>
</evidence>
<evidence type="ECO:0000313" key="14">
    <source>
        <dbReference type="Proteomes" id="UP000026961"/>
    </source>
</evidence>
<dbReference type="GO" id="GO:0015276">
    <property type="term" value="F:ligand-gated monoatomic ion channel activity"/>
    <property type="evidence" value="ECO:0007669"/>
    <property type="project" value="InterPro"/>
</dbReference>
<dbReference type="FunFam" id="3.40.50.2300:FF:000188">
    <property type="entry name" value="Glutamate receptor"/>
    <property type="match status" value="1"/>
</dbReference>
<dbReference type="Gene3D" id="1.10.287.70">
    <property type="match status" value="2"/>
</dbReference>
<dbReference type="InterPro" id="IPR028082">
    <property type="entry name" value="Peripla_BP_I"/>
</dbReference>
<dbReference type="FunFam" id="3.40.190.10:FF:000291">
    <property type="entry name" value="Glutamate receptor"/>
    <property type="match status" value="1"/>
</dbReference>
<protein>
    <recommendedName>
        <fullName evidence="12">Ionotropic glutamate receptor C-terminal domain-containing protein</fullName>
    </recommendedName>
</protein>
<proteinExistence type="predicted"/>
<feature type="transmembrane region" description="Helical" evidence="11">
    <location>
        <begin position="1176"/>
        <end position="1192"/>
    </location>
</feature>
<feature type="transmembrane region" description="Helical" evidence="11">
    <location>
        <begin position="844"/>
        <end position="866"/>
    </location>
</feature>
<sequence length="1448" mass="160674">MEPRGLFGSRREAASSAATCSRRRSLNVVFFFFFPLLIVAAAAGNTTAAARVAVDVGVILDLATALGKKSMLSMEMALEDVYAAHPEFATRVALRARDSRGDVVAAASAAIDLIRNENVAIVIGPQSTLQAEFVTYLANKTKVPVITFSATGDAVTRYHVPYFIRACSKDSYQVASIAAFVKAYEWRNVVLVYEDNNYGVGILPSITDALQGVGVNVINRSAFPAYSPNNHIDVELYKLMTMQTRVFIVHMLPARASRLFARAKALGMMTKGYVWIVTDSIGIVLDVLPQHSIESMEGIVGFRPYIADSTRITDFSSRFTTLFRTKYHPNTDIRMAKPTIFQLWAYDVAWAVATATEKVHRTRSLNPTFHPLGNIGKNLVDDLPALPAGPELLNSILQGEFDGLAGQFRLIDRHLQVPTYEIVNVIGEKTRVIRFWSPDSGLTMSMNSTTIHGDAKFSTSSSELKNIIWPGDSTTVPKGWDFPVNAKILRIGVPLRHDFKTFVNVEINPNTNRSTVSGYSIDMFEAAVKKLPYALRYEYIPYDCAGSYDQLVSQVFFKKFDAAVGDVTIIANRTRYVDFTMPYTESGVSMLVLSKSDDEPTTWIFLQPLAKDLWIATMIFIFFTGLVVWVIERPINRDFQGSKWKQCITAFYFAFSTLTFSHGQKIQSIQSKIVVSYTASLSSMLTAERLQPSVTDLKQLLANGDSVGYQNGSFVHSILKKLKFDDHKIKVYSTQEEYAKALRMGSKHGGVSAIFDEIPYLNSFCSKYRREFQMVGPIDRTSGFGFVLPKGSPLVPDLSEAILSLTEEPERLKIEKTWFMDSSLDYYGSHSKGSSRISFQSFQGLFIIVGCLLGAVLLINFSKFLYDKCKEMRGFGSDRVHRGERVVRWLAMAAAAVVAVLLAVWSSPAAAAAAAGGDVSVALEAYRLDPNGSGSRTGAITAAHGDDRWPVAATTSSAFTPSGDAAACAGALQWRRAAAAAPPYQASQSQGHGPIHPETKRINAGVRRNLGALPRGYEKELKIAVPWKPGFKAFLNVTDGSVGGYCIDVFEAAVKKLPHHLSYNFVVFNGSYDELVQRVSSGNYDAAVGDVTITAERTIHADFTMPYTESGVSMLVLTENDSKSAIEWVFLKPLTRELWFATVIFFLFTGIVIWMIERPRNLEYQGSSSRQFSTALYFSFSTLTFSHGHIIKSPLSKIVVVIWCFVVLVLVQSYTASLSSILTAKKLRPSVTDLEQILFDGDYVGYQQGSFVESFLIKQGFSKRRLRPYKKKQEYAEALRKGSMNGGVSAIVDEIPYLTSFLSDRRYEKEFQMLSRIYKTPGFGFVFPPGFPLVHNLSTAILDVTGGDEGSRMEAKWFGTTAFLPITPELEILKCEVPMRMVEMEVAKNVTQHKTSWVMAMWMIDLTMKSELTVPRISMGGSNVLTAKSLDQFRMALCLQIPARPDEY</sequence>
<keyword evidence="3 11" id="KW-0812">Transmembrane</keyword>
<dbReference type="STRING" id="40148.A0A0E0A650"/>
<dbReference type="eggNOG" id="KOG1052">
    <property type="taxonomic scope" value="Eukaryota"/>
</dbReference>
<feature type="domain" description="Ionotropic glutamate receptor C-terminal" evidence="12">
    <location>
        <begin position="490"/>
        <end position="821"/>
    </location>
</feature>
<dbReference type="SMART" id="SM00079">
    <property type="entry name" value="PBPe"/>
    <property type="match status" value="2"/>
</dbReference>
<organism evidence="13">
    <name type="scientific">Oryza glumipatula</name>
    <dbReference type="NCBI Taxonomy" id="40148"/>
    <lineage>
        <taxon>Eukaryota</taxon>
        <taxon>Viridiplantae</taxon>
        <taxon>Streptophyta</taxon>
        <taxon>Embryophyta</taxon>
        <taxon>Tracheophyta</taxon>
        <taxon>Spermatophyta</taxon>
        <taxon>Magnoliopsida</taxon>
        <taxon>Liliopsida</taxon>
        <taxon>Poales</taxon>
        <taxon>Poaceae</taxon>
        <taxon>BOP clade</taxon>
        <taxon>Oryzoideae</taxon>
        <taxon>Oryzeae</taxon>
        <taxon>Oryzinae</taxon>
        <taxon>Oryza</taxon>
    </lineage>
</organism>
<dbReference type="Gene3D" id="3.40.50.2300">
    <property type="match status" value="3"/>
</dbReference>
<keyword evidence="8" id="KW-0325">Glycoprotein</keyword>
<evidence type="ECO:0000256" key="7">
    <source>
        <dbReference type="ARBA" id="ARBA00023170"/>
    </source>
</evidence>
<evidence type="ECO:0000256" key="3">
    <source>
        <dbReference type="ARBA" id="ARBA00022692"/>
    </source>
</evidence>
<dbReference type="Gene3D" id="3.40.190.10">
    <property type="entry name" value="Periplasmic binding protein-like II"/>
    <property type="match status" value="2"/>
</dbReference>
<reference evidence="13" key="1">
    <citation type="submission" date="2015-04" db="UniProtKB">
        <authorList>
            <consortium name="EnsemblPlants"/>
        </authorList>
    </citation>
    <scope>IDENTIFICATION</scope>
</reference>
<dbReference type="InterPro" id="IPR001638">
    <property type="entry name" value="Solute-binding_3/MltF_N"/>
</dbReference>
<evidence type="ECO:0000256" key="1">
    <source>
        <dbReference type="ARBA" id="ARBA00004141"/>
    </source>
</evidence>
<dbReference type="Gramene" id="OGLUM06G06080.2">
    <property type="protein sequence ID" value="OGLUM06G06080.2"/>
    <property type="gene ID" value="OGLUM06G06080"/>
</dbReference>
<dbReference type="SUPFAM" id="SSF81324">
    <property type="entry name" value="Voltage-gated potassium channels"/>
    <property type="match status" value="1"/>
</dbReference>
<dbReference type="Pfam" id="PF00060">
    <property type="entry name" value="Lig_chan"/>
    <property type="match status" value="2"/>
</dbReference>
<dbReference type="GO" id="GO:0016020">
    <property type="term" value="C:membrane"/>
    <property type="evidence" value="ECO:0007669"/>
    <property type="project" value="UniProtKB-SubCell"/>
</dbReference>
<dbReference type="InterPro" id="IPR019594">
    <property type="entry name" value="Glu/Gly-bd"/>
</dbReference>
<dbReference type="HOGENOM" id="CLU_004711_0_0_1"/>
<dbReference type="Pfam" id="PF10613">
    <property type="entry name" value="Lig_chan-Glu_bd"/>
    <property type="match status" value="1"/>
</dbReference>
<dbReference type="InterPro" id="IPR015683">
    <property type="entry name" value="Ionotropic_Glu_rcpt"/>
</dbReference>
<keyword evidence="5" id="KW-0406">Ion transport</keyword>
<keyword evidence="7" id="KW-0675">Receptor</keyword>
<keyword evidence="10" id="KW-0407">Ion channel</keyword>
<feature type="transmembrane region" description="Helical" evidence="11">
    <location>
        <begin position="25"/>
        <end position="43"/>
    </location>
</feature>
<keyword evidence="2" id="KW-0813">Transport</keyword>
<dbReference type="PANTHER" id="PTHR18966">
    <property type="entry name" value="IONOTROPIC GLUTAMATE RECEPTOR"/>
    <property type="match status" value="1"/>
</dbReference>
<evidence type="ECO:0000256" key="6">
    <source>
        <dbReference type="ARBA" id="ARBA00023136"/>
    </source>
</evidence>
<dbReference type="FunFam" id="1.10.287.70:FF:000200">
    <property type="entry name" value="Glutamate receptor 2.8"/>
    <property type="match status" value="1"/>
</dbReference>
<evidence type="ECO:0000256" key="2">
    <source>
        <dbReference type="ARBA" id="ARBA00022448"/>
    </source>
</evidence>
<name>A0A0E0A650_9ORYZ</name>
<reference evidence="13" key="2">
    <citation type="submission" date="2018-05" db="EMBL/GenBank/DDBJ databases">
        <title>OgluRS3 (Oryza glumaepatula Reference Sequence Version 3).</title>
        <authorList>
            <person name="Zhang J."/>
            <person name="Kudrna D."/>
            <person name="Lee S."/>
            <person name="Talag J."/>
            <person name="Welchert J."/>
            <person name="Wing R.A."/>
        </authorList>
    </citation>
    <scope>NUCLEOTIDE SEQUENCE [LARGE SCALE GENOMIC DNA]</scope>
</reference>
<dbReference type="InterPro" id="IPR044440">
    <property type="entry name" value="GABAb_receptor_plant_PBP1"/>
</dbReference>
<feature type="transmembrane region" description="Helical" evidence="11">
    <location>
        <begin position="1198"/>
        <end position="1218"/>
    </location>
</feature>
<feature type="transmembrane region" description="Helical" evidence="11">
    <location>
        <begin position="613"/>
        <end position="631"/>
    </location>
</feature>
<feature type="transmembrane region" description="Helical" evidence="11">
    <location>
        <begin position="886"/>
        <end position="905"/>
    </location>
</feature>
<dbReference type="Pfam" id="PF00497">
    <property type="entry name" value="SBP_bac_3"/>
    <property type="match status" value="1"/>
</dbReference>
<keyword evidence="6 11" id="KW-0472">Membrane</keyword>
<dbReference type="CDD" id="cd19990">
    <property type="entry name" value="PBP1_GABAb_receptor_plant"/>
    <property type="match status" value="1"/>
</dbReference>
<dbReference type="InterPro" id="IPR001320">
    <property type="entry name" value="Iontro_rcpt_C"/>
</dbReference>
<dbReference type="CDD" id="cd13686">
    <property type="entry name" value="GluR_Plant"/>
    <property type="match status" value="2"/>
</dbReference>
<keyword evidence="9" id="KW-1071">Ligand-gated ion channel</keyword>
<dbReference type="Proteomes" id="UP000026961">
    <property type="component" value="Chromosome 6"/>
</dbReference>
<dbReference type="FunFam" id="3.40.190.10:FF:000150">
    <property type="entry name" value="Glutamate receptor 2.7"/>
    <property type="match status" value="1"/>
</dbReference>
<evidence type="ECO:0000259" key="12">
    <source>
        <dbReference type="SMART" id="SM00079"/>
    </source>
</evidence>
<dbReference type="SUPFAM" id="SSF53850">
    <property type="entry name" value="Periplasmic binding protein-like II"/>
    <property type="match status" value="2"/>
</dbReference>
<keyword evidence="4 11" id="KW-1133">Transmembrane helix</keyword>
<dbReference type="EnsemblPlants" id="OGLUM06G06080.2">
    <property type="protein sequence ID" value="OGLUM06G06080.2"/>
    <property type="gene ID" value="OGLUM06G06080"/>
</dbReference>
<evidence type="ECO:0000256" key="11">
    <source>
        <dbReference type="SAM" id="Phobius"/>
    </source>
</evidence>
<evidence type="ECO:0000256" key="8">
    <source>
        <dbReference type="ARBA" id="ARBA00023180"/>
    </source>
</evidence>
<dbReference type="InterPro" id="IPR001828">
    <property type="entry name" value="ANF_lig-bd_rcpt"/>
</dbReference>
<accession>A0A0E0A650</accession>
<feature type="transmembrane region" description="Helical" evidence="11">
    <location>
        <begin position="1138"/>
        <end position="1156"/>
    </location>
</feature>
<comment type="subcellular location">
    <subcellularLocation>
        <location evidence="1">Membrane</location>
        <topology evidence="1">Multi-pass membrane protein</topology>
    </subcellularLocation>
</comment>
<keyword evidence="14" id="KW-1185">Reference proteome</keyword>
<evidence type="ECO:0000256" key="9">
    <source>
        <dbReference type="ARBA" id="ARBA00023286"/>
    </source>
</evidence>
<evidence type="ECO:0000256" key="5">
    <source>
        <dbReference type="ARBA" id="ARBA00023065"/>
    </source>
</evidence>